<proteinExistence type="predicted"/>
<dbReference type="Proteomes" id="UP001229421">
    <property type="component" value="Unassembled WGS sequence"/>
</dbReference>
<protein>
    <submittedName>
        <fullName evidence="2">Uncharacterized protein</fullName>
    </submittedName>
</protein>
<reference evidence="2" key="1">
    <citation type="journal article" date="2023" name="bioRxiv">
        <title>Improved chromosome-level genome assembly for marigold (Tagetes erecta).</title>
        <authorList>
            <person name="Jiang F."/>
            <person name="Yuan L."/>
            <person name="Wang S."/>
            <person name="Wang H."/>
            <person name="Xu D."/>
            <person name="Wang A."/>
            <person name="Fan W."/>
        </authorList>
    </citation>
    <scope>NUCLEOTIDE SEQUENCE</scope>
    <source>
        <strain evidence="2">WSJ</strain>
        <tissue evidence="2">Leaf</tissue>
    </source>
</reference>
<evidence type="ECO:0000313" key="2">
    <source>
        <dbReference type="EMBL" id="KAK1417066.1"/>
    </source>
</evidence>
<organism evidence="2 3">
    <name type="scientific">Tagetes erecta</name>
    <name type="common">African marigold</name>
    <dbReference type="NCBI Taxonomy" id="13708"/>
    <lineage>
        <taxon>Eukaryota</taxon>
        <taxon>Viridiplantae</taxon>
        <taxon>Streptophyta</taxon>
        <taxon>Embryophyta</taxon>
        <taxon>Tracheophyta</taxon>
        <taxon>Spermatophyta</taxon>
        <taxon>Magnoliopsida</taxon>
        <taxon>eudicotyledons</taxon>
        <taxon>Gunneridae</taxon>
        <taxon>Pentapetalae</taxon>
        <taxon>asterids</taxon>
        <taxon>campanulids</taxon>
        <taxon>Asterales</taxon>
        <taxon>Asteraceae</taxon>
        <taxon>Asteroideae</taxon>
        <taxon>Heliantheae alliance</taxon>
        <taxon>Tageteae</taxon>
        <taxon>Tagetes</taxon>
    </lineage>
</organism>
<evidence type="ECO:0000313" key="3">
    <source>
        <dbReference type="Proteomes" id="UP001229421"/>
    </source>
</evidence>
<keyword evidence="3" id="KW-1185">Reference proteome</keyword>
<dbReference type="EMBL" id="JAUHHV010000007">
    <property type="protein sequence ID" value="KAK1417066.1"/>
    <property type="molecule type" value="Genomic_DNA"/>
</dbReference>
<gene>
    <name evidence="2" type="ORF">QVD17_26188</name>
</gene>
<comment type="caution">
    <text evidence="2">The sequence shown here is derived from an EMBL/GenBank/DDBJ whole genome shotgun (WGS) entry which is preliminary data.</text>
</comment>
<name>A0AAD8K8X0_TARER</name>
<dbReference type="AlphaFoldDB" id="A0AAD8K8X0"/>
<keyword evidence="1" id="KW-1133">Transmembrane helix</keyword>
<keyword evidence="1" id="KW-0812">Transmembrane</keyword>
<keyword evidence="1" id="KW-0472">Membrane</keyword>
<evidence type="ECO:0000256" key="1">
    <source>
        <dbReference type="SAM" id="Phobius"/>
    </source>
</evidence>
<accession>A0AAD8K8X0</accession>
<sequence>MIKIKKIEKTREARPVVVVAAFSFFVFFFFFFSLHYSLSRLSSSSFRRRQHSFPYLSRSSIITIANPIHNLVFG</sequence>
<feature type="transmembrane region" description="Helical" evidence="1">
    <location>
        <begin position="16"/>
        <end position="38"/>
    </location>
</feature>